<sequence length="189" mass="20399">MERQGPQEHSPVKGYCTLPSTSSENRVQMPQGTGAPTKSDGDISRDTDSVLFPDIKSTKFLAPTIESDFASDSLGLNVQSVSEETTFYAEISCNEGFGHASAAIIFLPPIVDIDKEPSSPSSFSDKDLRGLVAFLDDSDPLCISPTGQSWLTVIRRAFSIGLECQVDQMICDTVRKISTSSPGLGERPF</sequence>
<dbReference type="AlphaFoldDB" id="A0A8H8CQ06"/>
<evidence type="ECO:0000313" key="2">
    <source>
        <dbReference type="EMBL" id="KAG5174527.1"/>
    </source>
</evidence>
<dbReference type="EMBL" id="JAFIQS010000001">
    <property type="protein sequence ID" value="KAG5174527.1"/>
    <property type="molecule type" value="Genomic_DNA"/>
</dbReference>
<feature type="compositionally biased region" description="Polar residues" evidence="1">
    <location>
        <begin position="18"/>
        <end position="36"/>
    </location>
</feature>
<evidence type="ECO:0000256" key="1">
    <source>
        <dbReference type="SAM" id="MobiDB-lite"/>
    </source>
</evidence>
<protein>
    <submittedName>
        <fullName evidence="2">Uncharacterized protein</fullName>
    </submittedName>
</protein>
<gene>
    <name evidence="2" type="ORF">JR316_001188</name>
</gene>
<name>A0A8H8CQ06_PSICU</name>
<proteinExistence type="predicted"/>
<feature type="region of interest" description="Disordered" evidence="1">
    <location>
        <begin position="1"/>
        <end position="44"/>
    </location>
</feature>
<comment type="caution">
    <text evidence="2">The sequence shown here is derived from an EMBL/GenBank/DDBJ whole genome shotgun (WGS) entry which is preliminary data.</text>
</comment>
<accession>A0A8H8CQ06</accession>
<organism evidence="2">
    <name type="scientific">Psilocybe cubensis</name>
    <name type="common">Psychedelic mushroom</name>
    <name type="synonym">Stropharia cubensis</name>
    <dbReference type="NCBI Taxonomy" id="181762"/>
    <lineage>
        <taxon>Eukaryota</taxon>
        <taxon>Fungi</taxon>
        <taxon>Dikarya</taxon>
        <taxon>Basidiomycota</taxon>
        <taxon>Agaricomycotina</taxon>
        <taxon>Agaricomycetes</taxon>
        <taxon>Agaricomycetidae</taxon>
        <taxon>Agaricales</taxon>
        <taxon>Agaricineae</taxon>
        <taxon>Strophariaceae</taxon>
        <taxon>Psilocybe</taxon>
    </lineage>
</organism>
<reference evidence="2" key="1">
    <citation type="submission" date="2021-02" db="EMBL/GenBank/DDBJ databases">
        <title>Psilocybe cubensis genome.</title>
        <authorList>
            <person name="Mckernan K.J."/>
            <person name="Crawford S."/>
            <person name="Trippe A."/>
            <person name="Kane L.T."/>
            <person name="Mclaughlin S."/>
        </authorList>
    </citation>
    <scope>NUCLEOTIDE SEQUENCE [LARGE SCALE GENOMIC DNA]</scope>
    <source>
        <strain evidence="2">MGC-MH-2018</strain>
    </source>
</reference>